<reference evidence="1" key="1">
    <citation type="journal article" date="2020" name="Stud. Mycol.">
        <title>101 Dothideomycetes genomes: a test case for predicting lifestyles and emergence of pathogens.</title>
        <authorList>
            <person name="Haridas S."/>
            <person name="Albert R."/>
            <person name="Binder M."/>
            <person name="Bloem J."/>
            <person name="Labutti K."/>
            <person name="Salamov A."/>
            <person name="Andreopoulos B."/>
            <person name="Baker S."/>
            <person name="Barry K."/>
            <person name="Bills G."/>
            <person name="Bluhm B."/>
            <person name="Cannon C."/>
            <person name="Castanera R."/>
            <person name="Culley D."/>
            <person name="Daum C."/>
            <person name="Ezra D."/>
            <person name="Gonzalez J."/>
            <person name="Henrissat B."/>
            <person name="Kuo A."/>
            <person name="Liang C."/>
            <person name="Lipzen A."/>
            <person name="Lutzoni F."/>
            <person name="Magnuson J."/>
            <person name="Mondo S."/>
            <person name="Nolan M."/>
            <person name="Ohm R."/>
            <person name="Pangilinan J."/>
            <person name="Park H.-J."/>
            <person name="Ramirez L."/>
            <person name="Alfaro M."/>
            <person name="Sun H."/>
            <person name="Tritt A."/>
            <person name="Yoshinaga Y."/>
            <person name="Zwiers L.-H."/>
            <person name="Turgeon B."/>
            <person name="Goodwin S."/>
            <person name="Spatafora J."/>
            <person name="Crous P."/>
            <person name="Grigoriev I."/>
        </authorList>
    </citation>
    <scope>NUCLEOTIDE SEQUENCE</scope>
    <source>
        <strain evidence="1">ATCC 200398</strain>
    </source>
</reference>
<comment type="caution">
    <text evidence="1">The sequence shown here is derived from an EMBL/GenBank/DDBJ whole genome shotgun (WGS) entry which is preliminary data.</text>
</comment>
<protein>
    <submittedName>
        <fullName evidence="1">Uncharacterized protein</fullName>
    </submittedName>
</protein>
<dbReference type="EMBL" id="MU003525">
    <property type="protein sequence ID" value="KAF2466215.1"/>
    <property type="molecule type" value="Genomic_DNA"/>
</dbReference>
<keyword evidence="2" id="KW-1185">Reference proteome</keyword>
<evidence type="ECO:0000313" key="1">
    <source>
        <dbReference type="EMBL" id="KAF2466215.1"/>
    </source>
</evidence>
<gene>
    <name evidence="1" type="ORF">BDR25DRAFT_345508</name>
</gene>
<sequence>MAPSSSTEGFFQELPSLPPQFTCPDCLPSQSASTAIAVKTSDDRVFARILALYLPPSAFPVTQHLHDFSRRVLQPSVLVHSVDAETNHPVLRPLTTFGEENKNDPLWTTAGWQALKEIGYREGVVAVAYEKENKGWNRRIQEFALGHVWTPAATMTGCPMSMTDGAATLLSRHLDDPDTDQPGRADVFREAYRRLISRDPNFAWTSGQWMTERTGGSDVSGTETFARKLTREDMAQKSALTHDHDSVGMPLGPWLIDGFKWFSSATDSEMAVLLARTAKGGLSAFYVPMRRKIGRANQSVDSPGEEMPRTELNGIRIQRLKNKLGTKSLPTAELELNGTRGWLIGEEGKGVKEISAILNITRLHTAAGSVANWARGLAVCRAYTKVRKVRGSLLQNNPQHLRWMADETVKYWAGAHFAFFGVALQGAMEQDWNQMVRSTKAEKLIPEDKAVVSTLLRLLTPVMKAQVSVSSVDGLRECMECIGGVGYCENNEDGGLMNIAKTFRDNLVNPIWEGTVSVMAEDIVRVLIDKRLGNGDVLNNVFAPWVRTVLATCEAKSTSKEGSMIYDRLESLLTLVRGAGKDKLLYYGREILNHIEAIVCACLLVYDSTTDEDTVAAAVASRWIRCRSPGTRERRTENADLRKEALLNKAIFLGADVLRKQTMEKL</sequence>
<dbReference type="Proteomes" id="UP000799755">
    <property type="component" value="Unassembled WGS sequence"/>
</dbReference>
<name>A0ACB6QH54_9PLEO</name>
<evidence type="ECO:0000313" key="2">
    <source>
        <dbReference type="Proteomes" id="UP000799755"/>
    </source>
</evidence>
<accession>A0ACB6QH54</accession>
<organism evidence="1 2">
    <name type="scientific">Lindgomyces ingoldianus</name>
    <dbReference type="NCBI Taxonomy" id="673940"/>
    <lineage>
        <taxon>Eukaryota</taxon>
        <taxon>Fungi</taxon>
        <taxon>Dikarya</taxon>
        <taxon>Ascomycota</taxon>
        <taxon>Pezizomycotina</taxon>
        <taxon>Dothideomycetes</taxon>
        <taxon>Pleosporomycetidae</taxon>
        <taxon>Pleosporales</taxon>
        <taxon>Lindgomycetaceae</taxon>
        <taxon>Lindgomyces</taxon>
    </lineage>
</organism>
<proteinExistence type="predicted"/>